<name>A0A2M8FF81_9BACT</name>
<dbReference type="InterPro" id="IPR051949">
    <property type="entry name" value="Cation_Transport_ATPase"/>
</dbReference>
<evidence type="ECO:0000256" key="9">
    <source>
        <dbReference type="ARBA" id="ARBA00022989"/>
    </source>
</evidence>
<sequence length="637" mass="66498">MTAEKILAEIQNEKKELVVNASLTFLAGLGLVAGIAFQLLSVSGWLIGGAFLLSYLTGGIPATINALKNIIVAKIDINLLMILAALAAAGVGAVRDGAILLFLFSLAGTLEKYAIGNTKRAVAALMELRPDEANLLHGDGSTTRVAVEELIVGQLVLVRPGERIPVDGVIESGEGAVDQSSVTGESIPVDKVSTDAVFAGTVNQNAILTVVVTKPASQSTLARMIELVTEAQSKRSPSEHFSNWFGQRYTIFVLVGSVLALVIFILIGVPLDEAFYKAATLLVVASPCAVVISVPAAILSALAASARTGVLFKGGAALEDFGNVKTIAFDKTGTLTEGKMQVTDVVSLAVDDNELLAVAVTLESQSQHPLARSVISHAVNLGIKSRAFTVGTSLPGKGVMAKIGDIHHWAGNRRLLLGLGIILDESVEMALSRLESGGKTTIIVGRESEVLGIIGIADTVRSTAITALTALRNVGVTRLVMLSGDTKTVALAVGTELQILSEDTYGGLLPEDKVSIVQQLRNDNMTAFVGDGVNDAAALATAHVGVAMGVAGTDVAIEAADVALLSNDLFKLVDTYQLARKANRIIKQNLIFAMGIMMVMVTITIFGHLPLPLGVIGHEGGTLLVVGNGLRLLLAYR</sequence>
<dbReference type="GO" id="GO:0005886">
    <property type="term" value="C:plasma membrane"/>
    <property type="evidence" value="ECO:0007669"/>
    <property type="project" value="UniProtKB-SubCell"/>
</dbReference>
<evidence type="ECO:0000259" key="12">
    <source>
        <dbReference type="Pfam" id="PF00122"/>
    </source>
</evidence>
<keyword evidence="8" id="KW-1278">Translocase</keyword>
<dbReference type="PROSITE" id="PS00154">
    <property type="entry name" value="ATPASE_E1_E2"/>
    <property type="match status" value="1"/>
</dbReference>
<dbReference type="InterPro" id="IPR036412">
    <property type="entry name" value="HAD-like_sf"/>
</dbReference>
<dbReference type="GO" id="GO:0019829">
    <property type="term" value="F:ATPase-coupled monoatomic cation transmembrane transporter activity"/>
    <property type="evidence" value="ECO:0007669"/>
    <property type="project" value="InterPro"/>
</dbReference>
<dbReference type="SFLD" id="SFLDF00027">
    <property type="entry name" value="p-type_atpase"/>
    <property type="match status" value="1"/>
</dbReference>
<dbReference type="Gene3D" id="2.70.150.10">
    <property type="entry name" value="Calcium-transporting ATPase, cytoplasmic transduction domain A"/>
    <property type="match status" value="1"/>
</dbReference>
<keyword evidence="5 11" id="KW-0547">Nucleotide-binding</keyword>
<feature type="domain" description="P-type ATPase A" evidence="12">
    <location>
        <begin position="128"/>
        <end position="228"/>
    </location>
</feature>
<dbReference type="SUPFAM" id="SSF81660">
    <property type="entry name" value="Metal cation-transporting ATPase, ATP-binding domain N"/>
    <property type="match status" value="1"/>
</dbReference>
<dbReference type="InterPro" id="IPR023299">
    <property type="entry name" value="ATPase_P-typ_cyto_dom_N"/>
</dbReference>
<dbReference type="SUPFAM" id="SSF81665">
    <property type="entry name" value="Calcium ATPase, transmembrane domain M"/>
    <property type="match status" value="1"/>
</dbReference>
<feature type="transmembrane region" description="Helical" evidence="11">
    <location>
        <begin position="71"/>
        <end position="91"/>
    </location>
</feature>
<evidence type="ECO:0000256" key="7">
    <source>
        <dbReference type="ARBA" id="ARBA00022842"/>
    </source>
</evidence>
<evidence type="ECO:0000256" key="2">
    <source>
        <dbReference type="ARBA" id="ARBA00006024"/>
    </source>
</evidence>
<dbReference type="GO" id="GO:0046872">
    <property type="term" value="F:metal ion binding"/>
    <property type="evidence" value="ECO:0007669"/>
    <property type="project" value="UniProtKB-KW"/>
</dbReference>
<evidence type="ECO:0000256" key="8">
    <source>
        <dbReference type="ARBA" id="ARBA00022967"/>
    </source>
</evidence>
<feature type="transmembrane region" description="Helical" evidence="11">
    <location>
        <begin position="249"/>
        <end position="269"/>
    </location>
</feature>
<keyword evidence="9 11" id="KW-1133">Transmembrane helix</keyword>
<dbReference type="AlphaFoldDB" id="A0A2M8FF81"/>
<dbReference type="InterPro" id="IPR023214">
    <property type="entry name" value="HAD_sf"/>
</dbReference>
<feature type="transmembrane region" description="Helical" evidence="11">
    <location>
        <begin position="615"/>
        <end position="634"/>
    </location>
</feature>
<keyword evidence="6 11" id="KW-0067">ATP-binding</keyword>
<feature type="transmembrane region" description="Helical" evidence="11">
    <location>
        <begin position="97"/>
        <end position="115"/>
    </location>
</feature>
<feature type="transmembrane region" description="Helical" evidence="11">
    <location>
        <begin position="45"/>
        <end position="64"/>
    </location>
</feature>
<evidence type="ECO:0000256" key="3">
    <source>
        <dbReference type="ARBA" id="ARBA00022692"/>
    </source>
</evidence>
<dbReference type="PANTHER" id="PTHR43079">
    <property type="entry name" value="PROBABLE CADMIUM/ZINC-TRANSPORTING ATPASE HMA1"/>
    <property type="match status" value="1"/>
</dbReference>
<keyword evidence="10 11" id="KW-0472">Membrane</keyword>
<evidence type="ECO:0000256" key="6">
    <source>
        <dbReference type="ARBA" id="ARBA00022840"/>
    </source>
</evidence>
<dbReference type="Pfam" id="PF00122">
    <property type="entry name" value="E1-E2_ATPase"/>
    <property type="match status" value="1"/>
</dbReference>
<dbReference type="FunFam" id="2.70.150.10:FF:000002">
    <property type="entry name" value="Copper-transporting ATPase 1, putative"/>
    <property type="match status" value="1"/>
</dbReference>
<dbReference type="Gene3D" id="3.40.50.1000">
    <property type="entry name" value="HAD superfamily/HAD-like"/>
    <property type="match status" value="1"/>
</dbReference>
<dbReference type="InterPro" id="IPR059000">
    <property type="entry name" value="ATPase_P-type_domA"/>
</dbReference>
<keyword evidence="7" id="KW-0460">Magnesium</keyword>
<evidence type="ECO:0000256" key="1">
    <source>
        <dbReference type="ARBA" id="ARBA00004141"/>
    </source>
</evidence>
<proteinExistence type="inferred from homology"/>
<evidence type="ECO:0000256" key="10">
    <source>
        <dbReference type="ARBA" id="ARBA00023136"/>
    </source>
</evidence>
<evidence type="ECO:0000313" key="13">
    <source>
        <dbReference type="EMBL" id="PJC56308.1"/>
    </source>
</evidence>
<feature type="transmembrane region" description="Helical" evidence="11">
    <location>
        <begin position="281"/>
        <end position="304"/>
    </location>
</feature>
<dbReference type="InterPro" id="IPR008250">
    <property type="entry name" value="ATPase_P-typ_transduc_dom_A_sf"/>
</dbReference>
<comment type="similarity">
    <text evidence="2 11">Belongs to the cation transport ATPase (P-type) (TC 3.A.3) family. Type IB subfamily.</text>
</comment>
<reference evidence="14" key="1">
    <citation type="submission" date="2017-09" db="EMBL/GenBank/DDBJ databases">
        <title>Depth-based differentiation of microbial function through sediment-hosted aquifers and enrichment of novel symbionts in the deep terrestrial subsurface.</title>
        <authorList>
            <person name="Probst A.J."/>
            <person name="Ladd B."/>
            <person name="Jarett J.K."/>
            <person name="Geller-Mcgrath D.E."/>
            <person name="Sieber C.M.K."/>
            <person name="Emerson J.B."/>
            <person name="Anantharaman K."/>
            <person name="Thomas B.C."/>
            <person name="Malmstrom R."/>
            <person name="Stieglmeier M."/>
            <person name="Klingl A."/>
            <person name="Woyke T."/>
            <person name="Ryan C.M."/>
            <person name="Banfield J.F."/>
        </authorList>
    </citation>
    <scope>NUCLEOTIDE SEQUENCE [LARGE SCALE GENOMIC DNA]</scope>
</reference>
<organism evidence="13 14">
    <name type="scientific">Candidatus Kaiserbacteria bacterium CG_4_9_14_0_2_um_filter_41_32</name>
    <dbReference type="NCBI Taxonomy" id="1974601"/>
    <lineage>
        <taxon>Bacteria</taxon>
        <taxon>Candidatus Kaiseribacteriota</taxon>
    </lineage>
</organism>
<dbReference type="InterPro" id="IPR001757">
    <property type="entry name" value="P_typ_ATPase"/>
</dbReference>
<dbReference type="NCBIfam" id="TIGR01494">
    <property type="entry name" value="ATPase_P-type"/>
    <property type="match status" value="1"/>
</dbReference>
<evidence type="ECO:0000256" key="4">
    <source>
        <dbReference type="ARBA" id="ARBA00022723"/>
    </source>
</evidence>
<comment type="caution">
    <text evidence="13">The sequence shown here is derived from an EMBL/GenBank/DDBJ whole genome shotgun (WGS) entry which is preliminary data.</text>
</comment>
<evidence type="ECO:0000256" key="11">
    <source>
        <dbReference type="RuleBase" id="RU362081"/>
    </source>
</evidence>
<dbReference type="SFLD" id="SFLDS00003">
    <property type="entry name" value="Haloacid_Dehalogenase"/>
    <property type="match status" value="1"/>
</dbReference>
<dbReference type="InterPro" id="IPR018303">
    <property type="entry name" value="ATPase_P-typ_P_site"/>
</dbReference>
<dbReference type="PANTHER" id="PTHR43079:SF1">
    <property type="entry name" value="CADMIUM_ZINC-TRANSPORTING ATPASE HMA1, CHLOROPLASTIC-RELATED"/>
    <property type="match status" value="1"/>
</dbReference>
<evidence type="ECO:0000313" key="14">
    <source>
        <dbReference type="Proteomes" id="UP000230391"/>
    </source>
</evidence>
<dbReference type="SFLD" id="SFLDG00002">
    <property type="entry name" value="C1.7:_P-type_atpase_like"/>
    <property type="match status" value="1"/>
</dbReference>
<dbReference type="Gene3D" id="3.40.1110.10">
    <property type="entry name" value="Calcium-transporting ATPase, cytoplasmic domain N"/>
    <property type="match status" value="1"/>
</dbReference>
<dbReference type="NCBIfam" id="TIGR01525">
    <property type="entry name" value="ATPase-IB_hvy"/>
    <property type="match status" value="1"/>
</dbReference>
<dbReference type="SUPFAM" id="SSF81653">
    <property type="entry name" value="Calcium ATPase, transduction domain A"/>
    <property type="match status" value="1"/>
</dbReference>
<keyword evidence="11" id="KW-1003">Cell membrane</keyword>
<comment type="subcellular location">
    <subcellularLocation>
        <location evidence="11">Cell membrane</location>
    </subcellularLocation>
    <subcellularLocation>
        <location evidence="1">Membrane</location>
        <topology evidence="1">Multi-pass membrane protein</topology>
    </subcellularLocation>
</comment>
<dbReference type="InterPro" id="IPR027256">
    <property type="entry name" value="P-typ_ATPase_IB"/>
</dbReference>
<dbReference type="PROSITE" id="PS01229">
    <property type="entry name" value="COF_2"/>
    <property type="match status" value="1"/>
</dbReference>
<dbReference type="Proteomes" id="UP000230391">
    <property type="component" value="Unassembled WGS sequence"/>
</dbReference>
<dbReference type="GO" id="GO:0005524">
    <property type="term" value="F:ATP binding"/>
    <property type="evidence" value="ECO:0007669"/>
    <property type="project" value="UniProtKB-UniRule"/>
</dbReference>
<accession>A0A2M8FF81</accession>
<dbReference type="Pfam" id="PF00702">
    <property type="entry name" value="Hydrolase"/>
    <property type="match status" value="1"/>
</dbReference>
<dbReference type="SUPFAM" id="SSF56784">
    <property type="entry name" value="HAD-like"/>
    <property type="match status" value="1"/>
</dbReference>
<gene>
    <name evidence="13" type="ORF">CO026_01040</name>
</gene>
<dbReference type="InterPro" id="IPR044492">
    <property type="entry name" value="P_typ_ATPase_HD_dom"/>
</dbReference>
<protein>
    <submittedName>
        <fullName evidence="13">Heavy metal translocating P-type ATPase</fullName>
    </submittedName>
</protein>
<feature type="transmembrane region" description="Helical" evidence="11">
    <location>
        <begin position="590"/>
        <end position="609"/>
    </location>
</feature>
<keyword evidence="3 11" id="KW-0812">Transmembrane</keyword>
<dbReference type="PRINTS" id="PR00119">
    <property type="entry name" value="CATATPASE"/>
</dbReference>
<dbReference type="EMBL" id="PFRD01000046">
    <property type="protein sequence ID" value="PJC56308.1"/>
    <property type="molecule type" value="Genomic_DNA"/>
</dbReference>
<feature type="transmembrane region" description="Helical" evidence="11">
    <location>
        <begin position="17"/>
        <end position="39"/>
    </location>
</feature>
<dbReference type="GO" id="GO:0016887">
    <property type="term" value="F:ATP hydrolysis activity"/>
    <property type="evidence" value="ECO:0007669"/>
    <property type="project" value="InterPro"/>
</dbReference>
<dbReference type="InterPro" id="IPR023298">
    <property type="entry name" value="ATPase_P-typ_TM_dom_sf"/>
</dbReference>
<keyword evidence="4 11" id="KW-0479">Metal-binding</keyword>
<dbReference type="PRINTS" id="PR00941">
    <property type="entry name" value="CDATPASE"/>
</dbReference>
<evidence type="ECO:0000256" key="5">
    <source>
        <dbReference type="ARBA" id="ARBA00022741"/>
    </source>
</evidence>